<dbReference type="Proteomes" id="UP000197003">
    <property type="component" value="Chromosome"/>
</dbReference>
<dbReference type="RefSeq" id="WP_088564607.1">
    <property type="nucleotide sequence ID" value="NZ_CP020946.1"/>
</dbReference>
<dbReference type="InterPro" id="IPR002641">
    <property type="entry name" value="PNPLA_dom"/>
</dbReference>
<dbReference type="EMBL" id="CP020946">
    <property type="protein sequence ID" value="ASD63022.1"/>
    <property type="molecule type" value="Genomic_DNA"/>
</dbReference>
<accession>A0A1Z3N6A0</accession>
<organism evidence="5 6">
    <name type="scientific">Bdellovibrio bacteriovorus</name>
    <dbReference type="NCBI Taxonomy" id="959"/>
    <lineage>
        <taxon>Bacteria</taxon>
        <taxon>Pseudomonadati</taxon>
        <taxon>Bdellovibrionota</taxon>
        <taxon>Bdellovibrionia</taxon>
        <taxon>Bdellovibrionales</taxon>
        <taxon>Pseudobdellovibrionaceae</taxon>
        <taxon>Bdellovibrio</taxon>
    </lineage>
</organism>
<sequence>MRNTPHRSIGICLSGGGMRAAAFHAGVLKWLADTQQLEHVSHVSSVSGGSIFIGLLFHISNYKWPSSGEYQNHCLEIKNILTSNCLQSTAKTKALSPLNWHRLTYRANIVAESINELFQITGTLGDLPPSPTWSINGTTAENGKRFRFKKGTGGDYSIGYADMTDFPIANAMAMSAAFPGGIGPLKIASDKYVWRKAEWGSQANAKPTTLQQKTLHLYDGGVYDNLGVEPLYDCGTQRIKSSNENVDFLIVSDAGKPFATEDIPHPLNPFRFKRLMDIMSEQTRALRVRSIVNFIKNNPSLGMYLQIGTISSAPSFQNLCPNGEMWLDEKSVSYARSFPTSLLKMTPESFDTIFTHGYETAKLNSLLLPNTE</sequence>
<dbReference type="GO" id="GO:0016787">
    <property type="term" value="F:hydrolase activity"/>
    <property type="evidence" value="ECO:0007669"/>
    <property type="project" value="UniProtKB-KW"/>
</dbReference>
<dbReference type="OrthoDB" id="8541087at2"/>
<reference evidence="5 6" key="1">
    <citation type="submission" date="2017-04" db="EMBL/GenBank/DDBJ databases">
        <title>Whole genome sequence of Bdellovibrio bacteriovorus strain SSB218315.</title>
        <authorList>
            <person name="Oyedara O."/>
            <person name="Rodriguez-Perez M.A."/>
        </authorList>
    </citation>
    <scope>NUCLEOTIDE SEQUENCE [LARGE SCALE GENOMIC DNA]</scope>
    <source>
        <strain evidence="5 6">SSB218315</strain>
    </source>
</reference>
<dbReference type="GO" id="GO:0016042">
    <property type="term" value="P:lipid catabolic process"/>
    <property type="evidence" value="ECO:0007669"/>
    <property type="project" value="UniProtKB-KW"/>
</dbReference>
<evidence type="ECO:0000256" key="1">
    <source>
        <dbReference type="ARBA" id="ARBA00022801"/>
    </source>
</evidence>
<keyword evidence="1" id="KW-0378">Hydrolase</keyword>
<name>A0A1Z3N6A0_BDEBC</name>
<evidence type="ECO:0000259" key="4">
    <source>
        <dbReference type="Pfam" id="PF01734"/>
    </source>
</evidence>
<evidence type="ECO:0000256" key="2">
    <source>
        <dbReference type="ARBA" id="ARBA00022963"/>
    </source>
</evidence>
<dbReference type="InterPro" id="IPR016035">
    <property type="entry name" value="Acyl_Trfase/lysoPLipase"/>
</dbReference>
<dbReference type="AlphaFoldDB" id="A0A1Z3N6A0"/>
<dbReference type="InterPro" id="IPR050301">
    <property type="entry name" value="NTE"/>
</dbReference>
<keyword evidence="2" id="KW-0442">Lipid degradation</keyword>
<keyword evidence="3" id="KW-0443">Lipid metabolism</keyword>
<dbReference type="PANTHER" id="PTHR14226">
    <property type="entry name" value="NEUROPATHY TARGET ESTERASE/SWISS CHEESE D.MELANOGASTER"/>
    <property type="match status" value="1"/>
</dbReference>
<evidence type="ECO:0000256" key="3">
    <source>
        <dbReference type="ARBA" id="ARBA00023098"/>
    </source>
</evidence>
<proteinExistence type="predicted"/>
<feature type="domain" description="PNPLA" evidence="4">
    <location>
        <begin position="11"/>
        <end position="231"/>
    </location>
</feature>
<dbReference type="Pfam" id="PF01734">
    <property type="entry name" value="Patatin"/>
    <property type="match status" value="1"/>
</dbReference>
<dbReference type="SUPFAM" id="SSF52151">
    <property type="entry name" value="FabD/lysophospholipase-like"/>
    <property type="match status" value="1"/>
</dbReference>
<evidence type="ECO:0000313" key="6">
    <source>
        <dbReference type="Proteomes" id="UP000197003"/>
    </source>
</evidence>
<dbReference type="PANTHER" id="PTHR14226:SF78">
    <property type="entry name" value="SLR0060 PROTEIN"/>
    <property type="match status" value="1"/>
</dbReference>
<evidence type="ECO:0000313" key="5">
    <source>
        <dbReference type="EMBL" id="ASD63022.1"/>
    </source>
</evidence>
<dbReference type="Gene3D" id="3.40.1090.10">
    <property type="entry name" value="Cytosolic phospholipase A2 catalytic domain"/>
    <property type="match status" value="2"/>
</dbReference>
<protein>
    <recommendedName>
        <fullName evidence="4">PNPLA domain-containing protein</fullName>
    </recommendedName>
</protein>
<gene>
    <name evidence="5" type="ORF">B9G79_05285</name>
</gene>